<dbReference type="InterPro" id="IPR056913">
    <property type="entry name" value="TRAPPC10/Trs130_N"/>
</dbReference>
<dbReference type="PANTHER" id="PTHR13251">
    <property type="entry name" value="EPILEPSY HOLOPROSENCEPHALY CANDIDATE 1/TMEM1"/>
    <property type="match status" value="1"/>
</dbReference>
<dbReference type="OrthoDB" id="10256906at2759"/>
<proteinExistence type="predicted"/>
<dbReference type="GO" id="GO:1990071">
    <property type="term" value="C:TRAPPII protein complex"/>
    <property type="evidence" value="ECO:0007669"/>
    <property type="project" value="InterPro"/>
</dbReference>
<dbReference type="RefSeq" id="XP_008875776.1">
    <property type="nucleotide sequence ID" value="XM_008877554.1"/>
</dbReference>
<dbReference type="GO" id="GO:0034498">
    <property type="term" value="P:early endosome to Golgi transport"/>
    <property type="evidence" value="ECO:0007669"/>
    <property type="project" value="TreeGrafter"/>
</dbReference>
<evidence type="ECO:0000313" key="2">
    <source>
        <dbReference type="EMBL" id="ETV95583.1"/>
    </source>
</evidence>
<dbReference type="GO" id="GO:0005829">
    <property type="term" value="C:cytosol"/>
    <property type="evidence" value="ECO:0007669"/>
    <property type="project" value="GOC"/>
</dbReference>
<name>A0A024TNI7_9STRA</name>
<dbReference type="EMBL" id="KI913980">
    <property type="protein sequence ID" value="ETV95583.1"/>
    <property type="molecule type" value="Genomic_DNA"/>
</dbReference>
<dbReference type="AlphaFoldDB" id="A0A024TNI7"/>
<dbReference type="eggNOG" id="KOG1931">
    <property type="taxonomic scope" value="Eukaryota"/>
</dbReference>
<gene>
    <name evidence="2" type="ORF">H310_11019</name>
</gene>
<dbReference type="GO" id="GO:0006891">
    <property type="term" value="P:intra-Golgi vesicle-mediated transport"/>
    <property type="evidence" value="ECO:0007669"/>
    <property type="project" value="TreeGrafter"/>
</dbReference>
<organism evidence="2">
    <name type="scientific">Aphanomyces invadans</name>
    <dbReference type="NCBI Taxonomy" id="157072"/>
    <lineage>
        <taxon>Eukaryota</taxon>
        <taxon>Sar</taxon>
        <taxon>Stramenopiles</taxon>
        <taxon>Oomycota</taxon>
        <taxon>Saprolegniomycetes</taxon>
        <taxon>Saprolegniales</taxon>
        <taxon>Verrucalvaceae</taxon>
        <taxon>Aphanomyces</taxon>
    </lineage>
</organism>
<sequence length="1153" mass="126333">MERRSDAGSSGASLYASIPLLPQLKDYGYVRSTTSGSENVSPSTAQVNGISVTYEDHGGVWQFLSPSLSQRLPLRGIVWKNHLQSNKTIDRLHVNFQQLEPSSPVGGTTSLVHLFVVKCEDMESYKAKIKPSLSSWVDRMALQGHEWLVLYVPLGTQAPTTLSSSSVARGLGLGALSQSFRDSSKVYRKIFERMKSDFADNRSDKSKLDRFCKIDVLDGSSGVPGQQQQHESQWSEVLIKLKACIMDAFDVRCAEYEDQLRVLDGKRALSGWDFCSFLQVKESLALLYIQATLYDDSLRHYDELDAIYAGLDNQQPNHVKVDLNDPIFTSTPFDLDMTMVRMNIAVNTASVVHVRLYLFCRQVTTLFLMESYVEVCRRGLLFIPQMVKLMKALLLPTVVASEWAVGAALALCVSCEPETSGSAATPASAMALGDLLYLARRYAKALDLSTTSPLSTTPWYPLKSRAGRDEITQLAAIQYARAGRVRLAAYLAAQQHPIAGTDDAAASPLLVQLHQYEKDQWWMLMHETLVRFMSAELSQRTRRVHNIVDMALHWLHLDAAATVDEGSKTVWGLCLQALARTATDTASSDVVHVVWTHVFEPSVVVVESSPFSVRLQVVVKNALCVDVSVQEIVVTCDREDMGDDCLTLDELPRPAPGQSYMRSSTSDMMDTIDNFTAFLDSGDSHTPSKASPSLERTDTQLDDHVVSLASTPAVLRARALTTLDVLETTLPHGRYKIRQLQCQLAHDVVVLLPLDEPVAFRVGPVYMSSMSVDILCPPILSPRSSTPLTVVVRPHQDIVRGGSLRLTVRGDHFHVSSSSPTPSHQASDATSSVIVVPLPISPPQQADMTFEFTLASTWDVCGMLDVSAVCHAMVTSSSSDQTQYNVTCHAEMQLAIMPLVHVTTAVRSCARDSLRCVQVEIVANDKVAVEIDPSRYEWRVDVSGDSASLAASARGANLLANQAHGCPGLSIVANPNAQLEKMVLQPSGVCHAAFLVDVTTEFPGDAAVLMTVYCSPIWKDPRTNHGALPPVPIDTKVCIGLPSPLYRLVCSPGVSTATRTKWTVFDVEVTLPPTATTVWIGLDETTQRSWVCAGPTVQRARSTVTFHLRPLHVGRVAYPSFSLNTRDPSNVTSAVAATLVHQQPQDSYILVVA</sequence>
<evidence type="ECO:0000259" key="1">
    <source>
        <dbReference type="Pfam" id="PF23036"/>
    </source>
</evidence>
<feature type="domain" description="TRAPPC10/Trs130 N-terminal" evidence="1">
    <location>
        <begin position="50"/>
        <end position="376"/>
    </location>
</feature>
<dbReference type="PANTHER" id="PTHR13251:SF3">
    <property type="entry name" value="TRAFFICKING PROTEIN PARTICLE COMPLEX SUBUNIT 10"/>
    <property type="match status" value="1"/>
</dbReference>
<reference evidence="2" key="1">
    <citation type="submission" date="2013-12" db="EMBL/GenBank/DDBJ databases">
        <title>The Genome Sequence of Aphanomyces invadans NJM9701.</title>
        <authorList>
            <consortium name="The Broad Institute Genomics Platform"/>
            <person name="Russ C."/>
            <person name="Tyler B."/>
            <person name="van West P."/>
            <person name="Dieguez-Uribeondo J."/>
            <person name="Young S.K."/>
            <person name="Zeng Q."/>
            <person name="Gargeya S."/>
            <person name="Fitzgerald M."/>
            <person name="Abouelleil A."/>
            <person name="Alvarado L."/>
            <person name="Chapman S.B."/>
            <person name="Gainer-Dewar J."/>
            <person name="Goldberg J."/>
            <person name="Griggs A."/>
            <person name="Gujja S."/>
            <person name="Hansen M."/>
            <person name="Howarth C."/>
            <person name="Imamovic A."/>
            <person name="Ireland A."/>
            <person name="Larimer J."/>
            <person name="McCowan C."/>
            <person name="Murphy C."/>
            <person name="Pearson M."/>
            <person name="Poon T.W."/>
            <person name="Priest M."/>
            <person name="Roberts A."/>
            <person name="Saif S."/>
            <person name="Shea T."/>
            <person name="Sykes S."/>
            <person name="Wortman J."/>
            <person name="Nusbaum C."/>
            <person name="Birren B."/>
        </authorList>
    </citation>
    <scope>NUCLEOTIDE SEQUENCE [LARGE SCALE GENOMIC DNA]</scope>
    <source>
        <strain evidence="2">NJM9701</strain>
    </source>
</reference>
<dbReference type="InterPro" id="IPR045126">
    <property type="entry name" value="TRAPPC10/Trs130"/>
</dbReference>
<dbReference type="STRING" id="157072.A0A024TNI7"/>
<protein>
    <recommendedName>
        <fullName evidence="1">TRAPPC10/Trs130 N-terminal domain-containing protein</fullName>
    </recommendedName>
</protein>
<dbReference type="GeneID" id="20088069"/>
<accession>A0A024TNI7</accession>
<dbReference type="VEuPathDB" id="FungiDB:H310_11019"/>
<dbReference type="Pfam" id="PF23036">
    <property type="entry name" value="TRAPPC10_1st"/>
    <property type="match status" value="1"/>
</dbReference>